<keyword evidence="2" id="KW-1003">Cell membrane</keyword>
<dbReference type="PANTHER" id="PTHR42770">
    <property type="entry name" value="AMINO ACID TRANSPORTER-RELATED"/>
    <property type="match status" value="1"/>
</dbReference>
<feature type="transmembrane region" description="Helical" evidence="6">
    <location>
        <begin position="353"/>
        <end position="373"/>
    </location>
</feature>
<dbReference type="PANTHER" id="PTHR42770:SF16">
    <property type="entry name" value="AMINO ACID PERMEASE"/>
    <property type="match status" value="1"/>
</dbReference>
<name>A0ABU4CTV6_RHOJO</name>
<feature type="transmembrane region" description="Helical" evidence="6">
    <location>
        <begin position="60"/>
        <end position="86"/>
    </location>
</feature>
<dbReference type="EMBL" id="JAWLKA010000061">
    <property type="protein sequence ID" value="MDV6287001.1"/>
    <property type="molecule type" value="Genomic_DNA"/>
</dbReference>
<sequence>MFNELSPPGTSSFDQKEDGKVRLKGSMGVWGIVFIVAAFAGPLGAMGGTVPIGINAGNGIGLSATFIVSTVILLLFSVAFTALTPYVPNAGAFYAYIGTGLGRRTGFGTAFLALLAYLALLVGVYGLLGSGITALLASWGVGAPWWVGAYVCMVAATSLGYRNIDLSKRVLGVLLLAEVGIVMALDASVFVNDGGPEGMSRGFTAPEALLSGAPGLALLFCFLSFLGFEATAVFRDECRNPNRTIPIATYLAVTLVGVFYVVSTWALISAWGDEEAVRIAAADPGAMLPGAVGNYLGSTAEHVVQVLYVTSLFACLLSIQNVTSRYVFNISQRGALPAVLGTRHERHGSPSTASNVVTVIAAVFVLLAIVINLDPATELYAWFAGATTVGFIMMLLGTTVSALVFFGRRWHSGKLHESIARVIVAPAVALVCLAAVSVLVLQNLRDLVGGSQLVAWAVLGSLAFAFAWGFTVSTRHPEISLDN</sequence>
<feature type="transmembrane region" description="Helical" evidence="6">
    <location>
        <begin position="173"/>
        <end position="191"/>
    </location>
</feature>
<feature type="transmembrane region" description="Helical" evidence="6">
    <location>
        <begin position="303"/>
        <end position="323"/>
    </location>
</feature>
<feature type="transmembrane region" description="Helical" evidence="6">
    <location>
        <begin position="379"/>
        <end position="406"/>
    </location>
</feature>
<feature type="transmembrane region" description="Helical" evidence="6">
    <location>
        <begin position="211"/>
        <end position="235"/>
    </location>
</feature>
<feature type="transmembrane region" description="Helical" evidence="6">
    <location>
        <begin position="247"/>
        <end position="268"/>
    </location>
</feature>
<evidence type="ECO:0000256" key="4">
    <source>
        <dbReference type="ARBA" id="ARBA00022989"/>
    </source>
</evidence>
<evidence type="ECO:0000256" key="2">
    <source>
        <dbReference type="ARBA" id="ARBA00022475"/>
    </source>
</evidence>
<evidence type="ECO:0000256" key="1">
    <source>
        <dbReference type="ARBA" id="ARBA00004651"/>
    </source>
</evidence>
<comment type="caution">
    <text evidence="7">The sequence shown here is derived from an EMBL/GenBank/DDBJ whole genome shotgun (WGS) entry which is preliminary data.</text>
</comment>
<dbReference type="Pfam" id="PF13520">
    <property type="entry name" value="AA_permease_2"/>
    <property type="match status" value="1"/>
</dbReference>
<dbReference type="Gene3D" id="1.20.1740.10">
    <property type="entry name" value="Amino acid/polyamine transporter I"/>
    <property type="match status" value="1"/>
</dbReference>
<evidence type="ECO:0000313" key="7">
    <source>
        <dbReference type="EMBL" id="MDV6287001.1"/>
    </source>
</evidence>
<evidence type="ECO:0000313" key="8">
    <source>
        <dbReference type="Proteomes" id="UP001185737"/>
    </source>
</evidence>
<evidence type="ECO:0000256" key="3">
    <source>
        <dbReference type="ARBA" id="ARBA00022692"/>
    </source>
</evidence>
<accession>A0ABU4CTV6</accession>
<feature type="transmembrane region" description="Helical" evidence="6">
    <location>
        <begin position="453"/>
        <end position="472"/>
    </location>
</feature>
<dbReference type="PIRSF" id="PIRSF006060">
    <property type="entry name" value="AA_transporter"/>
    <property type="match status" value="1"/>
</dbReference>
<organism evidence="7 8">
    <name type="scientific">Rhodococcus jostii</name>
    <dbReference type="NCBI Taxonomy" id="132919"/>
    <lineage>
        <taxon>Bacteria</taxon>
        <taxon>Bacillati</taxon>
        <taxon>Actinomycetota</taxon>
        <taxon>Actinomycetes</taxon>
        <taxon>Mycobacteriales</taxon>
        <taxon>Nocardiaceae</taxon>
        <taxon>Rhodococcus</taxon>
    </lineage>
</organism>
<dbReference type="InterPro" id="IPR002293">
    <property type="entry name" value="AA/rel_permease1"/>
</dbReference>
<feature type="transmembrane region" description="Helical" evidence="6">
    <location>
        <begin position="418"/>
        <end position="441"/>
    </location>
</feature>
<feature type="transmembrane region" description="Helical" evidence="6">
    <location>
        <begin position="29"/>
        <end position="54"/>
    </location>
</feature>
<dbReference type="InterPro" id="IPR050367">
    <property type="entry name" value="APC_superfamily"/>
</dbReference>
<feature type="transmembrane region" description="Helical" evidence="6">
    <location>
        <begin position="107"/>
        <end position="137"/>
    </location>
</feature>
<keyword evidence="4 6" id="KW-1133">Transmembrane helix</keyword>
<dbReference type="RefSeq" id="WP_317571942.1">
    <property type="nucleotide sequence ID" value="NZ_JAWLKA010000061.1"/>
</dbReference>
<proteinExistence type="predicted"/>
<evidence type="ECO:0000256" key="5">
    <source>
        <dbReference type="ARBA" id="ARBA00023136"/>
    </source>
</evidence>
<dbReference type="Proteomes" id="UP001185737">
    <property type="component" value="Unassembled WGS sequence"/>
</dbReference>
<gene>
    <name evidence="7" type="ORF">R3Q59_41765</name>
</gene>
<keyword evidence="8" id="KW-1185">Reference proteome</keyword>
<comment type="subcellular location">
    <subcellularLocation>
        <location evidence="1">Cell membrane</location>
        <topology evidence="1">Multi-pass membrane protein</topology>
    </subcellularLocation>
</comment>
<keyword evidence="3 6" id="KW-0812">Transmembrane</keyword>
<feature type="transmembrane region" description="Helical" evidence="6">
    <location>
        <begin position="143"/>
        <end position="161"/>
    </location>
</feature>
<protein>
    <submittedName>
        <fullName evidence="7">APC family permease</fullName>
    </submittedName>
</protein>
<evidence type="ECO:0000256" key="6">
    <source>
        <dbReference type="SAM" id="Phobius"/>
    </source>
</evidence>
<keyword evidence="5 6" id="KW-0472">Membrane</keyword>
<reference evidence="7 8" key="1">
    <citation type="submission" date="2023-10" db="EMBL/GenBank/DDBJ databases">
        <title>Development of a sustainable strategy for remediation of hydrocarbon-contaminated territories based on the waste exchange concept.</title>
        <authorList>
            <person name="Krivoruchko A."/>
        </authorList>
    </citation>
    <scope>NUCLEOTIDE SEQUENCE [LARGE SCALE GENOMIC DNA]</scope>
    <source>
        <strain evidence="7 8">IEGM 60</strain>
    </source>
</reference>